<proteinExistence type="predicted"/>
<evidence type="ECO:0000313" key="2">
    <source>
        <dbReference type="WBParaSite" id="ACRNAN_scaffold1825.g8148.t1"/>
    </source>
</evidence>
<keyword evidence="1" id="KW-1185">Reference proteome</keyword>
<sequence>MIIRIDCNPPPSVTNINHAYTINQLTLYTSSPYNCKVENLCGGGISTYPDCANPAVKAGYLIKPGQQAICPDLIQVVSFKDTSFPANSDVLLAFGQAEINSYLANPARYVQLENMGYCSTTSCYCGANVPLYFLDGLLVSGKRDHFYTTSFDEAMAANANPSIFFGQFMGIKCYIWNFNAMSFCGLSCIG</sequence>
<dbReference type="WBParaSite" id="ACRNAN_scaffold1825.g8148.t1">
    <property type="protein sequence ID" value="ACRNAN_scaffold1825.g8148.t1"/>
    <property type="gene ID" value="ACRNAN_scaffold1825.g8148"/>
</dbReference>
<reference evidence="2" key="1">
    <citation type="submission" date="2022-11" db="UniProtKB">
        <authorList>
            <consortium name="WormBaseParasite"/>
        </authorList>
    </citation>
    <scope>IDENTIFICATION</scope>
</reference>
<dbReference type="AlphaFoldDB" id="A0A914D541"/>
<dbReference type="Proteomes" id="UP000887540">
    <property type="component" value="Unplaced"/>
</dbReference>
<name>A0A914D541_9BILA</name>
<accession>A0A914D541</accession>
<organism evidence="1 2">
    <name type="scientific">Acrobeloides nanus</name>
    <dbReference type="NCBI Taxonomy" id="290746"/>
    <lineage>
        <taxon>Eukaryota</taxon>
        <taxon>Metazoa</taxon>
        <taxon>Ecdysozoa</taxon>
        <taxon>Nematoda</taxon>
        <taxon>Chromadorea</taxon>
        <taxon>Rhabditida</taxon>
        <taxon>Tylenchina</taxon>
        <taxon>Cephalobomorpha</taxon>
        <taxon>Cephaloboidea</taxon>
        <taxon>Cephalobidae</taxon>
        <taxon>Acrobeloides</taxon>
    </lineage>
</organism>
<protein>
    <submittedName>
        <fullName evidence="2">Uncharacterized protein</fullName>
    </submittedName>
</protein>
<evidence type="ECO:0000313" key="1">
    <source>
        <dbReference type="Proteomes" id="UP000887540"/>
    </source>
</evidence>